<dbReference type="AlphaFoldDB" id="A0A0C9X9Y9"/>
<dbReference type="HOGENOM" id="CLU_2606392_0_0_1"/>
<evidence type="ECO:0000313" key="2">
    <source>
        <dbReference type="EMBL" id="KIJ98263.1"/>
    </source>
</evidence>
<dbReference type="Proteomes" id="UP000054477">
    <property type="component" value="Unassembled WGS sequence"/>
</dbReference>
<sequence length="79" mass="8915">MTRSPPTKSQVAAETTPTASSPEVNDTASRTSVHIIPNTNTTTIMTISLFVHRIAFPRPRRRSFSRKRPVNLAFRLEKH</sequence>
<gene>
    <name evidence="2" type="ORF">K443DRAFT_212830</name>
</gene>
<name>A0A0C9X9Y9_9AGAR</name>
<accession>A0A0C9X9Y9</accession>
<reference evidence="3" key="2">
    <citation type="submission" date="2015-01" db="EMBL/GenBank/DDBJ databases">
        <title>Evolutionary Origins and Diversification of the Mycorrhizal Mutualists.</title>
        <authorList>
            <consortium name="DOE Joint Genome Institute"/>
            <consortium name="Mycorrhizal Genomics Consortium"/>
            <person name="Kohler A."/>
            <person name="Kuo A."/>
            <person name="Nagy L.G."/>
            <person name="Floudas D."/>
            <person name="Copeland A."/>
            <person name="Barry K.W."/>
            <person name="Cichocki N."/>
            <person name="Veneault-Fourrey C."/>
            <person name="LaButti K."/>
            <person name="Lindquist E.A."/>
            <person name="Lipzen A."/>
            <person name="Lundell T."/>
            <person name="Morin E."/>
            <person name="Murat C."/>
            <person name="Riley R."/>
            <person name="Ohm R."/>
            <person name="Sun H."/>
            <person name="Tunlid A."/>
            <person name="Henrissat B."/>
            <person name="Grigoriev I.V."/>
            <person name="Hibbett D.S."/>
            <person name="Martin F."/>
        </authorList>
    </citation>
    <scope>NUCLEOTIDE SEQUENCE [LARGE SCALE GENOMIC DNA]</scope>
    <source>
        <strain evidence="3">LaAM-08-1</strain>
    </source>
</reference>
<protein>
    <submittedName>
        <fullName evidence="2">Uncharacterized protein</fullName>
    </submittedName>
</protein>
<evidence type="ECO:0000256" key="1">
    <source>
        <dbReference type="SAM" id="MobiDB-lite"/>
    </source>
</evidence>
<keyword evidence="3" id="KW-1185">Reference proteome</keyword>
<feature type="region of interest" description="Disordered" evidence="1">
    <location>
        <begin position="1"/>
        <end position="34"/>
    </location>
</feature>
<feature type="compositionally biased region" description="Polar residues" evidence="1">
    <location>
        <begin position="1"/>
        <end position="32"/>
    </location>
</feature>
<dbReference type="EMBL" id="KN838673">
    <property type="protein sequence ID" value="KIJ98263.1"/>
    <property type="molecule type" value="Genomic_DNA"/>
</dbReference>
<evidence type="ECO:0000313" key="3">
    <source>
        <dbReference type="Proteomes" id="UP000054477"/>
    </source>
</evidence>
<proteinExistence type="predicted"/>
<organism evidence="2 3">
    <name type="scientific">Laccaria amethystina LaAM-08-1</name>
    <dbReference type="NCBI Taxonomy" id="1095629"/>
    <lineage>
        <taxon>Eukaryota</taxon>
        <taxon>Fungi</taxon>
        <taxon>Dikarya</taxon>
        <taxon>Basidiomycota</taxon>
        <taxon>Agaricomycotina</taxon>
        <taxon>Agaricomycetes</taxon>
        <taxon>Agaricomycetidae</taxon>
        <taxon>Agaricales</taxon>
        <taxon>Agaricineae</taxon>
        <taxon>Hydnangiaceae</taxon>
        <taxon>Laccaria</taxon>
    </lineage>
</organism>
<reference evidence="2 3" key="1">
    <citation type="submission" date="2014-04" db="EMBL/GenBank/DDBJ databases">
        <authorList>
            <consortium name="DOE Joint Genome Institute"/>
            <person name="Kuo A."/>
            <person name="Kohler A."/>
            <person name="Nagy L.G."/>
            <person name="Floudas D."/>
            <person name="Copeland A."/>
            <person name="Barry K.W."/>
            <person name="Cichocki N."/>
            <person name="Veneault-Fourrey C."/>
            <person name="LaButti K."/>
            <person name="Lindquist E.A."/>
            <person name="Lipzen A."/>
            <person name="Lundell T."/>
            <person name="Morin E."/>
            <person name="Murat C."/>
            <person name="Sun H."/>
            <person name="Tunlid A."/>
            <person name="Henrissat B."/>
            <person name="Grigoriev I.V."/>
            <person name="Hibbett D.S."/>
            <person name="Martin F."/>
            <person name="Nordberg H.P."/>
            <person name="Cantor M.N."/>
            <person name="Hua S.X."/>
        </authorList>
    </citation>
    <scope>NUCLEOTIDE SEQUENCE [LARGE SCALE GENOMIC DNA]</scope>
    <source>
        <strain evidence="2 3">LaAM-08-1</strain>
    </source>
</reference>